<protein>
    <recommendedName>
        <fullName evidence="2">histidine kinase</fullName>
        <ecNumber evidence="2">2.7.13.3</ecNumber>
    </recommendedName>
</protein>
<dbReference type="PANTHER" id="PTHR43304:SF1">
    <property type="entry name" value="PAC DOMAIN-CONTAINING PROTEIN"/>
    <property type="match status" value="1"/>
</dbReference>
<dbReference type="Pfam" id="PF08447">
    <property type="entry name" value="PAS_3"/>
    <property type="match status" value="1"/>
</dbReference>
<dbReference type="InterPro" id="IPR003661">
    <property type="entry name" value="HisK_dim/P_dom"/>
</dbReference>
<comment type="catalytic activity">
    <reaction evidence="1">
        <text>ATP + protein L-histidine = ADP + protein N-phospho-L-histidine.</text>
        <dbReference type="EC" id="2.7.13.3"/>
    </reaction>
</comment>
<evidence type="ECO:0000256" key="2">
    <source>
        <dbReference type="ARBA" id="ARBA00012438"/>
    </source>
</evidence>
<name>A0ABW9RR16_9BACT</name>
<evidence type="ECO:0000259" key="8">
    <source>
        <dbReference type="PROSITE" id="PS50113"/>
    </source>
</evidence>
<evidence type="ECO:0000256" key="4">
    <source>
        <dbReference type="ARBA" id="ARBA00022679"/>
    </source>
</evidence>
<dbReference type="CDD" id="cd00082">
    <property type="entry name" value="HisKA"/>
    <property type="match status" value="1"/>
</dbReference>
<keyword evidence="10" id="KW-1185">Reference proteome</keyword>
<keyword evidence="5 9" id="KW-0418">Kinase</keyword>
<dbReference type="InterPro" id="IPR001610">
    <property type="entry name" value="PAC"/>
</dbReference>
<dbReference type="PROSITE" id="PS50109">
    <property type="entry name" value="HIS_KIN"/>
    <property type="match status" value="1"/>
</dbReference>
<dbReference type="SMART" id="SM00091">
    <property type="entry name" value="PAS"/>
    <property type="match status" value="2"/>
</dbReference>
<dbReference type="InterPro" id="IPR013655">
    <property type="entry name" value="PAS_fold_3"/>
</dbReference>
<dbReference type="InterPro" id="IPR005467">
    <property type="entry name" value="His_kinase_dom"/>
</dbReference>
<dbReference type="InterPro" id="IPR004358">
    <property type="entry name" value="Sig_transdc_His_kin-like_C"/>
</dbReference>
<dbReference type="SMART" id="SM00388">
    <property type="entry name" value="HisKA"/>
    <property type="match status" value="1"/>
</dbReference>
<dbReference type="SUPFAM" id="SSF55874">
    <property type="entry name" value="ATPase domain of HSP90 chaperone/DNA topoisomerase II/histidine kinase"/>
    <property type="match status" value="1"/>
</dbReference>
<dbReference type="InterPro" id="IPR036097">
    <property type="entry name" value="HisK_dim/P_sf"/>
</dbReference>
<dbReference type="SUPFAM" id="SSF55785">
    <property type="entry name" value="PYP-like sensor domain (PAS domain)"/>
    <property type="match status" value="2"/>
</dbReference>
<dbReference type="Pfam" id="PF00512">
    <property type="entry name" value="HisKA"/>
    <property type="match status" value="1"/>
</dbReference>
<dbReference type="SMART" id="SM00387">
    <property type="entry name" value="HATPase_c"/>
    <property type="match status" value="1"/>
</dbReference>
<evidence type="ECO:0000313" key="10">
    <source>
        <dbReference type="Proteomes" id="UP000798808"/>
    </source>
</evidence>
<evidence type="ECO:0000259" key="6">
    <source>
        <dbReference type="PROSITE" id="PS50109"/>
    </source>
</evidence>
<dbReference type="Proteomes" id="UP000798808">
    <property type="component" value="Unassembled WGS sequence"/>
</dbReference>
<dbReference type="SUPFAM" id="SSF47384">
    <property type="entry name" value="Homodimeric domain of signal transducing histidine kinase"/>
    <property type="match status" value="1"/>
</dbReference>
<dbReference type="NCBIfam" id="TIGR00229">
    <property type="entry name" value="sensory_box"/>
    <property type="match status" value="2"/>
</dbReference>
<dbReference type="CDD" id="cd00130">
    <property type="entry name" value="PAS"/>
    <property type="match status" value="2"/>
</dbReference>
<feature type="domain" description="Histidine kinase" evidence="6">
    <location>
        <begin position="291"/>
        <end position="506"/>
    </location>
</feature>
<dbReference type="Gene3D" id="3.30.565.10">
    <property type="entry name" value="Histidine kinase-like ATPase, C-terminal domain"/>
    <property type="match status" value="1"/>
</dbReference>
<keyword evidence="4" id="KW-0808">Transferase</keyword>
<dbReference type="PANTHER" id="PTHR43304">
    <property type="entry name" value="PHYTOCHROME-LIKE PROTEIN CPH1"/>
    <property type="match status" value="1"/>
</dbReference>
<keyword evidence="3" id="KW-0597">Phosphoprotein</keyword>
<evidence type="ECO:0000259" key="7">
    <source>
        <dbReference type="PROSITE" id="PS50112"/>
    </source>
</evidence>
<dbReference type="Pfam" id="PF13426">
    <property type="entry name" value="PAS_9"/>
    <property type="match status" value="1"/>
</dbReference>
<dbReference type="Gene3D" id="1.10.287.130">
    <property type="match status" value="1"/>
</dbReference>
<dbReference type="PROSITE" id="PS50112">
    <property type="entry name" value="PAS"/>
    <property type="match status" value="2"/>
</dbReference>
<dbReference type="SMART" id="SM00086">
    <property type="entry name" value="PAC"/>
    <property type="match status" value="2"/>
</dbReference>
<feature type="domain" description="PAS" evidence="7">
    <location>
        <begin position="137"/>
        <end position="207"/>
    </location>
</feature>
<dbReference type="PROSITE" id="PS50113">
    <property type="entry name" value="PAC"/>
    <property type="match status" value="1"/>
</dbReference>
<feature type="domain" description="PAC" evidence="8">
    <location>
        <begin position="210"/>
        <end position="262"/>
    </location>
</feature>
<feature type="domain" description="PAS" evidence="7">
    <location>
        <begin position="9"/>
        <end position="54"/>
    </location>
</feature>
<dbReference type="CDD" id="cd00075">
    <property type="entry name" value="HATPase"/>
    <property type="match status" value="1"/>
</dbReference>
<proteinExistence type="predicted"/>
<comment type="caution">
    <text evidence="9">The sequence shown here is derived from an EMBL/GenBank/DDBJ whole genome shotgun (WGS) entry which is preliminary data.</text>
</comment>
<dbReference type="InterPro" id="IPR036890">
    <property type="entry name" value="HATPase_C_sf"/>
</dbReference>
<dbReference type="EMBL" id="SMLW01000590">
    <property type="protein sequence ID" value="MTI26624.1"/>
    <property type="molecule type" value="Genomic_DNA"/>
</dbReference>
<dbReference type="Gene3D" id="3.30.450.20">
    <property type="entry name" value="PAS domain"/>
    <property type="match status" value="2"/>
</dbReference>
<evidence type="ECO:0000256" key="1">
    <source>
        <dbReference type="ARBA" id="ARBA00000085"/>
    </source>
</evidence>
<dbReference type="InterPro" id="IPR003594">
    <property type="entry name" value="HATPase_dom"/>
</dbReference>
<dbReference type="EC" id="2.7.13.3" evidence="2"/>
<dbReference type="Pfam" id="PF02518">
    <property type="entry name" value="HATPase_c"/>
    <property type="match status" value="1"/>
</dbReference>
<evidence type="ECO:0000256" key="5">
    <source>
        <dbReference type="ARBA" id="ARBA00022777"/>
    </source>
</evidence>
<sequence length="506" mass="57604">MIGQRFLEGEAGFKVLFDCATVSILVVNEKGYIELSNPCAEKLFEYDKGELIGKPIETLIPAHLRKKHVLHREKYFESPRSRPMGSDLELYAQKKTGDVFPVEISLGHYEIEDEKLAVAFVTDITAQVRAKKMIAEREAWFRSMAENSPTMIWVADEGKACSYFNNTWLEFTGRSISQEKGIGWLDIVHPDDKEMVLDAYQCAFGRKEPYTAKYRLKRNDGRYRWIQEIAKPTYSPDGEFTGYMGSCSDVHDQFMMQEELELKVCERTQQLNDALNREKAVSEMKSRFVSMASHEFRTPLSIMLSSVSLIDQYIGAEKDGRIDKHLNKIRASINNLTGVLNDFLSIDKLEQGKVKLEYDILSISEFAHDVVNDMQFLKKNKQRINMQLEGEDTLVLDAKKLRHILENLISNAIKYSPDGTDIDLHIQNINGNLQILVHDAGIGIPEEEQIHLFNKFFRATNTGSVQGTGLGLTIVKRYVELMNGSITFKSLSGKGTTFTIKLPNLD</sequence>
<dbReference type="InterPro" id="IPR000014">
    <property type="entry name" value="PAS"/>
</dbReference>
<reference evidence="9 10" key="1">
    <citation type="submission" date="2019-02" db="EMBL/GenBank/DDBJ databases">
        <authorList>
            <person name="Goldberg S.R."/>
            <person name="Haltli B.A."/>
            <person name="Correa H."/>
            <person name="Russell K.G."/>
        </authorList>
    </citation>
    <scope>NUCLEOTIDE SEQUENCE [LARGE SCALE GENOMIC DNA]</scope>
    <source>
        <strain evidence="9 10">JCM 16186</strain>
    </source>
</reference>
<dbReference type="RefSeq" id="WP_155173635.1">
    <property type="nucleotide sequence ID" value="NZ_BAAAFL010000053.1"/>
</dbReference>
<dbReference type="PRINTS" id="PR00344">
    <property type="entry name" value="BCTRLSENSOR"/>
</dbReference>
<dbReference type="InterPro" id="IPR052162">
    <property type="entry name" value="Sensor_kinase/Photoreceptor"/>
</dbReference>
<gene>
    <name evidence="9" type="ORF">E1163_16830</name>
</gene>
<evidence type="ECO:0000256" key="3">
    <source>
        <dbReference type="ARBA" id="ARBA00022553"/>
    </source>
</evidence>
<evidence type="ECO:0000313" key="9">
    <source>
        <dbReference type="EMBL" id="MTI26624.1"/>
    </source>
</evidence>
<dbReference type="GO" id="GO:0016301">
    <property type="term" value="F:kinase activity"/>
    <property type="evidence" value="ECO:0007669"/>
    <property type="project" value="UniProtKB-KW"/>
</dbReference>
<accession>A0ABW9RR16</accession>
<organism evidence="9 10">
    <name type="scientific">Fulvivirga kasyanovii</name>
    <dbReference type="NCBI Taxonomy" id="396812"/>
    <lineage>
        <taxon>Bacteria</taxon>
        <taxon>Pseudomonadati</taxon>
        <taxon>Bacteroidota</taxon>
        <taxon>Cytophagia</taxon>
        <taxon>Cytophagales</taxon>
        <taxon>Fulvivirgaceae</taxon>
        <taxon>Fulvivirga</taxon>
    </lineage>
</organism>
<dbReference type="InterPro" id="IPR000700">
    <property type="entry name" value="PAS-assoc_C"/>
</dbReference>
<dbReference type="InterPro" id="IPR035965">
    <property type="entry name" value="PAS-like_dom_sf"/>
</dbReference>